<feature type="transmembrane region" description="Helical" evidence="1">
    <location>
        <begin position="48"/>
        <end position="66"/>
    </location>
</feature>
<evidence type="ECO:0000313" key="3">
    <source>
        <dbReference type="Proteomes" id="UP000537326"/>
    </source>
</evidence>
<keyword evidence="1" id="KW-0472">Membrane</keyword>
<name>A0A7Y9YH54_9ACTN</name>
<dbReference type="EMBL" id="JACBZI010000001">
    <property type="protein sequence ID" value="NYI12156.1"/>
    <property type="molecule type" value="Genomic_DNA"/>
</dbReference>
<evidence type="ECO:0008006" key="4">
    <source>
        <dbReference type="Google" id="ProtNLM"/>
    </source>
</evidence>
<gene>
    <name evidence="2" type="ORF">BKA05_003671</name>
</gene>
<feature type="transmembrane region" description="Helical" evidence="1">
    <location>
        <begin position="20"/>
        <end position="42"/>
    </location>
</feature>
<evidence type="ECO:0000313" key="2">
    <source>
        <dbReference type="EMBL" id="NYI12156.1"/>
    </source>
</evidence>
<evidence type="ECO:0000256" key="1">
    <source>
        <dbReference type="SAM" id="Phobius"/>
    </source>
</evidence>
<comment type="caution">
    <text evidence="2">The sequence shown here is derived from an EMBL/GenBank/DDBJ whole genome shotgun (WGS) entry which is preliminary data.</text>
</comment>
<accession>A0A7Y9YH54</accession>
<sequence>MSGLPTPHVYRLAPTMAARLMGPALVLLALLVLGLTALVAAAGLPPDLLVLGIAVGLAAVLTLGWWMRARAWVLRVDEDGYAVRLVRGAGTRAARWTDVSQAATASPNGIPCFVLHLKDGTRTTLPVQALAVDREDFVREMQRRLAAGQKLKPLS</sequence>
<dbReference type="Proteomes" id="UP000537326">
    <property type="component" value="Unassembled WGS sequence"/>
</dbReference>
<keyword evidence="3" id="KW-1185">Reference proteome</keyword>
<reference evidence="2 3" key="1">
    <citation type="submission" date="2020-07" db="EMBL/GenBank/DDBJ databases">
        <title>Sequencing the genomes of 1000 actinobacteria strains.</title>
        <authorList>
            <person name="Klenk H.-P."/>
        </authorList>
    </citation>
    <scope>NUCLEOTIDE SEQUENCE [LARGE SCALE GENOMIC DNA]</scope>
    <source>
        <strain evidence="2 3">DSM 18248</strain>
    </source>
</reference>
<dbReference type="RefSeq" id="WP_179532741.1">
    <property type="nucleotide sequence ID" value="NZ_BAAAPP010000001.1"/>
</dbReference>
<dbReference type="AlphaFoldDB" id="A0A7Y9YH54"/>
<organism evidence="2 3">
    <name type="scientific">Nocardioides marinus</name>
    <dbReference type="NCBI Taxonomy" id="374514"/>
    <lineage>
        <taxon>Bacteria</taxon>
        <taxon>Bacillati</taxon>
        <taxon>Actinomycetota</taxon>
        <taxon>Actinomycetes</taxon>
        <taxon>Propionibacteriales</taxon>
        <taxon>Nocardioidaceae</taxon>
        <taxon>Nocardioides</taxon>
    </lineage>
</organism>
<protein>
    <recommendedName>
        <fullName evidence="4">PH domain-containing protein</fullName>
    </recommendedName>
</protein>
<keyword evidence="1" id="KW-0812">Transmembrane</keyword>
<proteinExistence type="predicted"/>
<keyword evidence="1" id="KW-1133">Transmembrane helix</keyword>